<dbReference type="Proteomes" id="UP001172680">
    <property type="component" value="Unassembled WGS sequence"/>
</dbReference>
<evidence type="ECO:0000313" key="1">
    <source>
        <dbReference type="EMBL" id="KAJ9643979.1"/>
    </source>
</evidence>
<accession>A0ACC2Z8W7</accession>
<proteinExistence type="predicted"/>
<evidence type="ECO:0000313" key="2">
    <source>
        <dbReference type="Proteomes" id="UP001172680"/>
    </source>
</evidence>
<dbReference type="EMBL" id="JAPDRP010000010">
    <property type="protein sequence ID" value="KAJ9643979.1"/>
    <property type="molecule type" value="Genomic_DNA"/>
</dbReference>
<protein>
    <submittedName>
        <fullName evidence="1">Uncharacterized protein</fullName>
    </submittedName>
</protein>
<reference evidence="1" key="1">
    <citation type="submission" date="2022-10" db="EMBL/GenBank/DDBJ databases">
        <title>Culturing micro-colonial fungi from biological soil crusts in the Mojave desert and describing Neophaeococcomyces mojavensis, and introducing the new genera and species Taxawa tesnikishii.</title>
        <authorList>
            <person name="Kurbessoian T."/>
            <person name="Stajich J.E."/>
        </authorList>
    </citation>
    <scope>NUCLEOTIDE SEQUENCE</scope>
    <source>
        <strain evidence="1">JES_115</strain>
    </source>
</reference>
<comment type="caution">
    <text evidence="1">The sequence shown here is derived from an EMBL/GenBank/DDBJ whole genome shotgun (WGS) entry which is preliminary data.</text>
</comment>
<organism evidence="1 2">
    <name type="scientific">Coniosporium tulheliwenetii</name>
    <dbReference type="NCBI Taxonomy" id="3383036"/>
    <lineage>
        <taxon>Eukaryota</taxon>
        <taxon>Fungi</taxon>
        <taxon>Dikarya</taxon>
        <taxon>Ascomycota</taxon>
        <taxon>Pezizomycotina</taxon>
        <taxon>Dothideomycetes</taxon>
        <taxon>Dothideomycetes incertae sedis</taxon>
        <taxon>Coniosporium</taxon>
    </lineage>
</organism>
<sequence>MKRRYIVWATLPYLSRAQRPDYSQYVDPFHGTEGNGNMFPGVVAAPFAMVKLGPDVKDGDRDAYSGYLPNGNIFGFSMMHESGSGGAPKYGVVNQMPVVGQVENPLADLSVPRAEPDRATLGYYRSALDNGVVVELAGTEHAGLYQYTSPTGQATSVVVDVSHILHSFRGMGWDQTYARGQFNVFEDGHYEGSGTYNGGWNLAPDWTIHFCGHFNAAPQNVRTFSGIGDRVSRYDSSTSVSGTERLGGVFTFNQGTVTSRVGISFISPAKACQNVNNEIPAGTELPALVSRAVERWNFDVFSKVVMTDSVPSNLQQLYGSLYGMHMLPSNRTGENPGWASDEPYYDDWFTLWDTFRCTTSLVHILQPVAYEEQIRALIDIWRHDGFLPDARSSNFNGRTQGGSNADNVLADAYAKGVRGAVKWEEGYAAMVTDAETVPEPNNDPSARDSSTKHGRGALPDWLQYGYITPKYTRAGSRAMEYSGNDFGLYQVANGLNMAADAERYLGRSRNWRNHWNDNATSLGFSGFVVPRNADGSFVEQDPLKCGGCYWAEPYYQGLPWEYSMAPHHDMATLVGYSGGPETFVRRLDKMFEPGIDPGNPKFNGTIVNPGNQPSFATPYLYNFAGRQDRSVERSRFIAKNYYNSGVAGLPGNSDAGSIQSWLLWNMIGLYPLTGQTTFLIGSPWFENLTIDLGGGKQLDVTSTGGNSDTAYYVQSLEVNGQPWDKAWVSWSDVFENGGSMAFVLGPEPRNWATGELPPSPASGGT</sequence>
<keyword evidence="2" id="KW-1185">Reference proteome</keyword>
<gene>
    <name evidence="1" type="ORF">H2199_003845</name>
</gene>
<name>A0ACC2Z8W7_9PEZI</name>